<dbReference type="PANTHER" id="PTHR43132">
    <property type="entry name" value="ARSENICAL RESISTANCE OPERON REPRESSOR ARSR-RELATED"/>
    <property type="match status" value="1"/>
</dbReference>
<dbReference type="KEGG" id="ctm:Cabther_A1019"/>
<dbReference type="HOGENOM" id="CLU_097806_7_4_0"/>
<dbReference type="InterPro" id="IPR036390">
    <property type="entry name" value="WH_DNA-bd_sf"/>
</dbReference>
<dbReference type="GO" id="GO:0003700">
    <property type="term" value="F:DNA-binding transcription factor activity"/>
    <property type="evidence" value="ECO:0007669"/>
    <property type="project" value="InterPro"/>
</dbReference>
<dbReference type="PROSITE" id="PS50987">
    <property type="entry name" value="HTH_ARSR_2"/>
    <property type="match status" value="1"/>
</dbReference>
<keyword evidence="1" id="KW-0805">Transcription regulation</keyword>
<dbReference type="InterPro" id="IPR001845">
    <property type="entry name" value="HTH_ArsR_DNA-bd_dom"/>
</dbReference>
<proteinExistence type="predicted"/>
<dbReference type="GO" id="GO:0003677">
    <property type="term" value="F:DNA binding"/>
    <property type="evidence" value="ECO:0007669"/>
    <property type="project" value="UniProtKB-KW"/>
</dbReference>
<evidence type="ECO:0000313" key="5">
    <source>
        <dbReference type="EMBL" id="AEP11773.1"/>
    </source>
</evidence>
<evidence type="ECO:0000259" key="4">
    <source>
        <dbReference type="PROSITE" id="PS50987"/>
    </source>
</evidence>
<dbReference type="InterPro" id="IPR011991">
    <property type="entry name" value="ArsR-like_HTH"/>
</dbReference>
<keyword evidence="2" id="KW-0238">DNA-binding</keyword>
<evidence type="ECO:0000256" key="1">
    <source>
        <dbReference type="ARBA" id="ARBA00023015"/>
    </source>
</evidence>
<dbReference type="EMBL" id="CP002514">
    <property type="protein sequence ID" value="AEP11773.1"/>
    <property type="molecule type" value="Genomic_DNA"/>
</dbReference>
<dbReference type="STRING" id="981222.Cabther_A1019"/>
<dbReference type="RefSeq" id="WP_014099511.1">
    <property type="nucleotide sequence ID" value="NC_016024.1"/>
</dbReference>
<accession>G2LH31</accession>
<dbReference type="SMART" id="SM00418">
    <property type="entry name" value="HTH_ARSR"/>
    <property type="match status" value="1"/>
</dbReference>
<dbReference type="AlphaFoldDB" id="G2LH31"/>
<dbReference type="PRINTS" id="PR00778">
    <property type="entry name" value="HTHARSR"/>
</dbReference>
<dbReference type="Pfam" id="PF01022">
    <property type="entry name" value="HTH_5"/>
    <property type="match status" value="1"/>
</dbReference>
<organism evidence="5 6">
    <name type="scientific">Chloracidobacterium thermophilum (strain B)</name>
    <dbReference type="NCBI Taxonomy" id="981222"/>
    <lineage>
        <taxon>Bacteria</taxon>
        <taxon>Pseudomonadati</taxon>
        <taxon>Acidobacteriota</taxon>
        <taxon>Terriglobia</taxon>
        <taxon>Terriglobales</taxon>
        <taxon>Acidobacteriaceae</taxon>
        <taxon>Chloracidobacterium</taxon>
    </lineage>
</organism>
<feature type="domain" description="HTH arsR-type" evidence="4">
    <location>
        <begin position="17"/>
        <end position="111"/>
    </location>
</feature>
<sequence>MASPCSNQHQPTEREVLAAPLAWRVADIFKALGDPTRVKIIALLDAGEMCVGEMCLTLGMSQPAISSQLRLLRTLGIVSVRREGKHAYYRLADEHVRHLFHQGLAHARHDIIHDDA</sequence>
<dbReference type="InterPro" id="IPR036388">
    <property type="entry name" value="WH-like_DNA-bd_sf"/>
</dbReference>
<name>G2LH31_CHLTF</name>
<gene>
    <name evidence="5" type="ordered locus">Cabther_A1019</name>
</gene>
<dbReference type="Proteomes" id="UP000006791">
    <property type="component" value="Chromosome 1"/>
</dbReference>
<evidence type="ECO:0000313" key="6">
    <source>
        <dbReference type="Proteomes" id="UP000006791"/>
    </source>
</evidence>
<dbReference type="NCBIfam" id="NF033788">
    <property type="entry name" value="HTH_metalloreg"/>
    <property type="match status" value="1"/>
</dbReference>
<dbReference type="SUPFAM" id="SSF46785">
    <property type="entry name" value="Winged helix' DNA-binding domain"/>
    <property type="match status" value="1"/>
</dbReference>
<evidence type="ECO:0000256" key="2">
    <source>
        <dbReference type="ARBA" id="ARBA00023125"/>
    </source>
</evidence>
<protein>
    <submittedName>
        <fullName evidence="5">Transcriptional regulator, ArsR family</fullName>
    </submittedName>
</protein>
<dbReference type="PANTHER" id="PTHR43132:SF6">
    <property type="entry name" value="HTH-TYPE TRANSCRIPTIONAL REPRESSOR CZRA"/>
    <property type="match status" value="1"/>
</dbReference>
<dbReference type="CDD" id="cd00090">
    <property type="entry name" value="HTH_ARSR"/>
    <property type="match status" value="1"/>
</dbReference>
<keyword evidence="3" id="KW-0804">Transcription</keyword>
<dbReference type="Gene3D" id="1.10.10.10">
    <property type="entry name" value="Winged helix-like DNA-binding domain superfamily/Winged helix DNA-binding domain"/>
    <property type="match status" value="1"/>
</dbReference>
<reference evidence="5 6" key="1">
    <citation type="journal article" date="2012" name="Environ. Microbiol.">
        <title>Complete genome of Candidatus Chloracidobacterium thermophilum, a chlorophyll-based photoheterotroph belonging to the phylum Acidobacteria.</title>
        <authorList>
            <person name="Garcia Costas A.M."/>
            <person name="Liu Z."/>
            <person name="Tomsho L.P."/>
            <person name="Schuster S.C."/>
            <person name="Ward D.M."/>
            <person name="Bryant D.A."/>
        </authorList>
    </citation>
    <scope>NUCLEOTIDE SEQUENCE [LARGE SCALE GENOMIC DNA]</scope>
    <source>
        <strain evidence="5 6">B</strain>
    </source>
</reference>
<keyword evidence="6" id="KW-1185">Reference proteome</keyword>
<dbReference type="InterPro" id="IPR051011">
    <property type="entry name" value="Metal_resp_trans_reg"/>
</dbReference>
<evidence type="ECO:0000256" key="3">
    <source>
        <dbReference type="ARBA" id="ARBA00023163"/>
    </source>
</evidence>